<evidence type="ECO:0000259" key="1">
    <source>
        <dbReference type="Pfam" id="PF00586"/>
    </source>
</evidence>
<dbReference type="SUPFAM" id="SSF55326">
    <property type="entry name" value="PurM N-terminal domain-like"/>
    <property type="match status" value="1"/>
</dbReference>
<reference evidence="2" key="1">
    <citation type="journal article" date="2015" name="Nature">
        <title>Complex archaea that bridge the gap between prokaryotes and eukaryotes.</title>
        <authorList>
            <person name="Spang A."/>
            <person name="Saw J.H."/>
            <person name="Jorgensen S.L."/>
            <person name="Zaremba-Niedzwiedzka K."/>
            <person name="Martijn J."/>
            <person name="Lind A.E."/>
            <person name="van Eijk R."/>
            <person name="Schleper C."/>
            <person name="Guy L."/>
            <person name="Ettema T.J."/>
        </authorList>
    </citation>
    <scope>NUCLEOTIDE SEQUENCE</scope>
</reference>
<dbReference type="SUPFAM" id="SSF56042">
    <property type="entry name" value="PurM C-terminal domain-like"/>
    <property type="match status" value="1"/>
</dbReference>
<dbReference type="InterPro" id="IPR006283">
    <property type="entry name" value="ThiL-like"/>
</dbReference>
<proteinExistence type="inferred from homology"/>
<dbReference type="Gene3D" id="3.90.650.10">
    <property type="entry name" value="PurM-like C-terminal domain"/>
    <property type="match status" value="1"/>
</dbReference>
<dbReference type="AlphaFoldDB" id="A0A0F9RTJ0"/>
<dbReference type="PIRSF" id="PIRSF005303">
    <property type="entry name" value="Thiam_monoph_kin"/>
    <property type="match status" value="1"/>
</dbReference>
<dbReference type="Pfam" id="PF00586">
    <property type="entry name" value="AIRS"/>
    <property type="match status" value="1"/>
</dbReference>
<feature type="domain" description="PurM-like N-terminal" evidence="1">
    <location>
        <begin position="47"/>
        <end position="146"/>
    </location>
</feature>
<dbReference type="HAMAP" id="MF_02128">
    <property type="entry name" value="TMP_kinase"/>
    <property type="match status" value="1"/>
</dbReference>
<protein>
    <recommendedName>
        <fullName evidence="1">PurM-like N-terminal domain-containing protein</fullName>
    </recommendedName>
</protein>
<dbReference type="InterPro" id="IPR036676">
    <property type="entry name" value="PurM-like_C_sf"/>
</dbReference>
<organism evidence="2">
    <name type="scientific">marine sediment metagenome</name>
    <dbReference type="NCBI Taxonomy" id="412755"/>
    <lineage>
        <taxon>unclassified sequences</taxon>
        <taxon>metagenomes</taxon>
        <taxon>ecological metagenomes</taxon>
    </lineage>
</organism>
<evidence type="ECO:0000313" key="2">
    <source>
        <dbReference type="EMBL" id="KKN53237.1"/>
    </source>
</evidence>
<dbReference type="EMBL" id="LAZR01000981">
    <property type="protein sequence ID" value="KKN53237.1"/>
    <property type="molecule type" value="Genomic_DNA"/>
</dbReference>
<dbReference type="InterPro" id="IPR016188">
    <property type="entry name" value="PurM-like_N"/>
</dbReference>
<dbReference type="PANTHER" id="PTHR30270:SF0">
    <property type="entry name" value="THIAMINE-MONOPHOSPHATE KINASE"/>
    <property type="match status" value="1"/>
</dbReference>
<dbReference type="GO" id="GO:0009228">
    <property type="term" value="P:thiamine biosynthetic process"/>
    <property type="evidence" value="ECO:0007669"/>
    <property type="project" value="InterPro"/>
</dbReference>
<accession>A0A0F9RTJ0</accession>
<dbReference type="CDD" id="cd02194">
    <property type="entry name" value="ThiL"/>
    <property type="match status" value="1"/>
</dbReference>
<dbReference type="PANTHER" id="PTHR30270">
    <property type="entry name" value="THIAMINE-MONOPHOSPHATE KINASE"/>
    <property type="match status" value="1"/>
</dbReference>
<comment type="caution">
    <text evidence="2">The sequence shown here is derived from an EMBL/GenBank/DDBJ whole genome shotgun (WGS) entry which is preliminary data.</text>
</comment>
<name>A0A0F9RTJ0_9ZZZZ</name>
<sequence length="338" mass="38233">MNNNPSVRNLGEIKLIKFIEELILKKTGKALIRDDSFFFSLKSKKLEDNLVLNSDMLVSTTDVPPHMNFCQIGWKSVLMNLSDLIVKGVKPQGIVISLGLPRELKKDNFCDMVTGMIECSLKFKVDYIGGDINETKELIINPTVFGFRNPSKIIYRKGIRSNDILAINNKFGLTGVGFDILLKRKGDIKNFSNYKRSLQSVLEPNISEREAFLLSEKNLATSSIDSSDGLAKSLLDLMASNPQCGFEIAFDDNLIDFESVKFSKEFNVQLENLIFNGGEEFIHLFTIKPEDFSKAQEIIQANGGNLFRIGLVIPEENIYTLKKNKRTELNFHGFEHFN</sequence>
<dbReference type="InterPro" id="IPR036921">
    <property type="entry name" value="PurM-like_N_sf"/>
</dbReference>
<gene>
    <name evidence="2" type="ORF">LCGC14_0604370</name>
</gene>
<dbReference type="GO" id="GO:0009030">
    <property type="term" value="F:thiamine-phosphate kinase activity"/>
    <property type="evidence" value="ECO:0007669"/>
    <property type="project" value="InterPro"/>
</dbReference>
<dbReference type="Gene3D" id="3.30.1330.10">
    <property type="entry name" value="PurM-like, N-terminal domain"/>
    <property type="match status" value="1"/>
</dbReference>